<dbReference type="HOGENOM" id="CLU_335055_0_0_1"/>
<reference evidence="2 3" key="2">
    <citation type="journal article" date="2007" name="BMC Biol.">
        <title>A 100%-complete sequence reveals unusually simple genomic features in the hot-spring red alga Cyanidioschyzon merolae.</title>
        <authorList>
            <person name="Nozaki H."/>
            <person name="Takano H."/>
            <person name="Misumi O."/>
            <person name="Terasawa K."/>
            <person name="Matsuzaki M."/>
            <person name="Maruyama S."/>
            <person name="Nishida K."/>
            <person name="Yagisawa F."/>
            <person name="Yoshida Y."/>
            <person name="Fujiwara T."/>
            <person name="Takio S."/>
            <person name="Tamura K."/>
            <person name="Chung S.J."/>
            <person name="Nakamura S."/>
            <person name="Kuroiwa H."/>
            <person name="Tanaka K."/>
            <person name="Sato N."/>
            <person name="Kuroiwa T."/>
        </authorList>
    </citation>
    <scope>NUCLEOTIDE SEQUENCE [LARGE SCALE GENOMIC DNA]</scope>
    <source>
        <strain evidence="2 3">10D</strain>
    </source>
</reference>
<feature type="signal peptide" evidence="1">
    <location>
        <begin position="1"/>
        <end position="30"/>
    </location>
</feature>
<dbReference type="EMBL" id="AP006493">
    <property type="protein sequence ID" value="BAM80635.1"/>
    <property type="molecule type" value="Genomic_DNA"/>
</dbReference>
<feature type="chain" id="PRO_5004017861" evidence="1">
    <location>
        <begin position="31"/>
        <end position="852"/>
    </location>
</feature>
<keyword evidence="3" id="KW-1185">Reference proteome</keyword>
<organism evidence="2 3">
    <name type="scientific">Cyanidioschyzon merolae (strain NIES-3377 / 10D)</name>
    <name type="common">Unicellular red alga</name>
    <dbReference type="NCBI Taxonomy" id="280699"/>
    <lineage>
        <taxon>Eukaryota</taxon>
        <taxon>Rhodophyta</taxon>
        <taxon>Bangiophyceae</taxon>
        <taxon>Cyanidiales</taxon>
        <taxon>Cyanidiaceae</taxon>
        <taxon>Cyanidioschyzon</taxon>
    </lineage>
</organism>
<name>M1V5G6_CYAM1</name>
<evidence type="ECO:0000313" key="2">
    <source>
        <dbReference type="EMBL" id="BAM80635.1"/>
    </source>
</evidence>
<sequence>MRHWRPRRAHPHSRILWVFLSLFNIFICYAATVALGGEVSAHAYDRCNSSLMATAGFNDSAAQQFVFQTALELLYTSFASSEAAASLVRRGYAHNVLEYAAMLAMRGNASDCPFFRELLREYGTAFARNPKALASDFFAALPLAAAIHYGLENSWITVSDPGLDPAVIRAVCKPDWTLRGAQNQAMIKAAGTALCLASIPSQILGGSATTTYAAYIEAVWDDFAVRAQGDTTENAPQYNVIFLSGLWVLVNLNQTRCDWLQKSANAFNMFMDFANQVSPLGILPSYGDDGLGTPLVFAGDWASVLALAAKLYAGHVTGSGDMTAVSLLEAAAYRVWQFQTSGPLTTKAGNSVGVFLHPVRSTQPLFHMALLAHPTWADLRAGATAAVGANSAATRAIVTARVPQTPDKVIVTATDGSDAGNQSLFACASVYSSPFAYHAHAQQLGTMAMLSMNDAVLLYGLGYNNRLQNQSNTMVLVPRQQLSMPSVMNGIWQSAMLPTENLEPYVAGMSFETLATGLLSLQQTASLLRNFNRTVTFRVQYRGPGTGKLTVRNLRLVSGAGEERAAPLLASTGMRGASDNGAEVAFENCGGDAVAFNTYALRNGSVTFSVTEYPYVAFDWKFEVFPNTACEPGKPPPAGAGSITAPSYTLLIFRASPSSLFDINVLTDPMPRPRDVEAAPMTSLGEAGSSPWQAAARYRIRGYGTADTIWTRELFLSAIAERTLLVRDTVECGDALLQRGYASIGPVWNFLGTAYQLNSSDRTVYIRGFPNAVTKVAHDDRLVAEVRVRSNTTAQLQVSNTQLLWANVRPVVVRAQAPITSSQKTLRFETTIRLVSESPAGALWHKYQTLDF</sequence>
<dbReference type="KEGG" id="cme:CYME_CMK301C"/>
<dbReference type="RefSeq" id="XP_005536671.1">
    <property type="nucleotide sequence ID" value="XM_005536614.1"/>
</dbReference>
<protein>
    <submittedName>
        <fullName evidence="2">Uncharacterized protein</fullName>
    </submittedName>
</protein>
<evidence type="ECO:0000313" key="3">
    <source>
        <dbReference type="Proteomes" id="UP000007014"/>
    </source>
</evidence>
<accession>M1V5G6</accession>
<proteinExistence type="predicted"/>
<reference evidence="2 3" key="1">
    <citation type="journal article" date="2004" name="Nature">
        <title>Genome sequence of the ultrasmall unicellular red alga Cyanidioschyzon merolae 10D.</title>
        <authorList>
            <person name="Matsuzaki M."/>
            <person name="Misumi O."/>
            <person name="Shin-i T."/>
            <person name="Maruyama S."/>
            <person name="Takahara M."/>
            <person name="Miyagishima S."/>
            <person name="Mori T."/>
            <person name="Nishida K."/>
            <person name="Yagisawa F."/>
            <person name="Nishida K."/>
            <person name="Yoshida Y."/>
            <person name="Nishimura Y."/>
            <person name="Nakao S."/>
            <person name="Kobayashi T."/>
            <person name="Momoyama Y."/>
            <person name="Higashiyama T."/>
            <person name="Minoda A."/>
            <person name="Sano M."/>
            <person name="Nomoto H."/>
            <person name="Oishi K."/>
            <person name="Hayashi H."/>
            <person name="Ohta F."/>
            <person name="Nishizaka S."/>
            <person name="Haga S."/>
            <person name="Miura S."/>
            <person name="Morishita T."/>
            <person name="Kabeya Y."/>
            <person name="Terasawa K."/>
            <person name="Suzuki Y."/>
            <person name="Ishii Y."/>
            <person name="Asakawa S."/>
            <person name="Takano H."/>
            <person name="Ohta N."/>
            <person name="Kuroiwa H."/>
            <person name="Tanaka K."/>
            <person name="Shimizu N."/>
            <person name="Sugano S."/>
            <person name="Sato N."/>
            <person name="Nozaki H."/>
            <person name="Ogasawara N."/>
            <person name="Kohara Y."/>
            <person name="Kuroiwa T."/>
        </authorList>
    </citation>
    <scope>NUCLEOTIDE SEQUENCE [LARGE SCALE GENOMIC DNA]</scope>
    <source>
        <strain evidence="2 3">10D</strain>
    </source>
</reference>
<dbReference type="Proteomes" id="UP000007014">
    <property type="component" value="Chromosome 11"/>
</dbReference>
<evidence type="ECO:0000256" key="1">
    <source>
        <dbReference type="SAM" id="SignalP"/>
    </source>
</evidence>
<keyword evidence="1" id="KW-0732">Signal</keyword>
<dbReference type="GeneID" id="16994288"/>
<dbReference type="AlphaFoldDB" id="M1V5G6"/>
<gene>
    <name evidence="2" type="ORF">CYME_CMK301C</name>
</gene>
<dbReference type="OrthoDB" id="10520811at2759"/>
<dbReference type="Gramene" id="CMK301CT">
    <property type="protein sequence ID" value="CMK301CT"/>
    <property type="gene ID" value="CMK301C"/>
</dbReference>